<evidence type="ECO:0000313" key="3">
    <source>
        <dbReference type="EMBL" id="ADI37494.1"/>
    </source>
</evidence>
<keyword evidence="2" id="KW-0812">Transmembrane</keyword>
<dbReference type="eggNOG" id="COG0810">
    <property type="taxonomic scope" value="Bacteria"/>
</dbReference>
<name>D6YTN3_WADCW</name>
<feature type="region of interest" description="Disordered" evidence="1">
    <location>
        <begin position="56"/>
        <end position="93"/>
    </location>
</feature>
<dbReference type="RefSeq" id="WP_013181222.1">
    <property type="nucleotide sequence ID" value="NC_014225.1"/>
</dbReference>
<gene>
    <name evidence="3" type="ordered locus">wcw_0119</name>
</gene>
<reference evidence="3 4" key="1">
    <citation type="journal article" date="2010" name="PLoS ONE">
        <title>The Waddlia genome: a window into chlamydial biology.</title>
        <authorList>
            <person name="Bertelli C."/>
            <person name="Collyn F."/>
            <person name="Croxatto A."/>
            <person name="Ruckert C."/>
            <person name="Polkinghorne A."/>
            <person name="Kebbi-Beghdadi C."/>
            <person name="Goesmann A."/>
            <person name="Vaughan L."/>
            <person name="Greub G."/>
        </authorList>
    </citation>
    <scope>NUCLEOTIDE SEQUENCE [LARGE SCALE GENOMIC DNA]</scope>
    <source>
        <strain evidence="4">ATCC VR-1470 / WSU 86-1044</strain>
    </source>
</reference>
<evidence type="ECO:0000256" key="2">
    <source>
        <dbReference type="SAM" id="Phobius"/>
    </source>
</evidence>
<dbReference type="AlphaFoldDB" id="D6YTN3"/>
<dbReference type="STRING" id="716544.wcw_0119"/>
<keyword evidence="4" id="KW-1185">Reference proteome</keyword>
<feature type="transmembrane region" description="Helical" evidence="2">
    <location>
        <begin position="7"/>
        <end position="26"/>
    </location>
</feature>
<accession>D6YTN3</accession>
<evidence type="ECO:0000313" key="4">
    <source>
        <dbReference type="Proteomes" id="UP000001505"/>
    </source>
</evidence>
<sequence length="218" mass="25016">MNKQRLWILAVSVILAHLCVVIWLHYGGVPESRFPLQEKLVVRTIHLTQEKKAETIPKKLPAQIKKNAPKKKQPLLKKTEKKTEPRQEKGLRQEERMESLIAQARQQLSQVGKASKAMDQAKRVETLKIDGVEDHGYYSQLAACLKENLRLPEFGEVRVSLTLDCRGKVIQVKIIGAQNENNKRYVEKILPKVNFPSFDQAFKNEKEHTFSITLANDL</sequence>
<protein>
    <submittedName>
        <fullName evidence="3">Putative TolA protein of Tol-Pal system</fullName>
    </submittedName>
</protein>
<keyword evidence="2" id="KW-0472">Membrane</keyword>
<feature type="compositionally biased region" description="Basic and acidic residues" evidence="1">
    <location>
        <begin position="77"/>
        <end position="93"/>
    </location>
</feature>
<proteinExistence type="predicted"/>
<evidence type="ECO:0000256" key="1">
    <source>
        <dbReference type="SAM" id="MobiDB-lite"/>
    </source>
</evidence>
<keyword evidence="2" id="KW-1133">Transmembrane helix</keyword>
<dbReference type="Proteomes" id="UP000001505">
    <property type="component" value="Chromosome"/>
</dbReference>
<dbReference type="HOGENOM" id="CLU_1266464_0_0_0"/>
<dbReference type="EMBL" id="CP001928">
    <property type="protein sequence ID" value="ADI37494.1"/>
    <property type="molecule type" value="Genomic_DNA"/>
</dbReference>
<dbReference type="KEGG" id="wch:wcw_0119"/>
<organism evidence="3 4">
    <name type="scientific">Waddlia chondrophila (strain ATCC VR-1470 / WSU 86-1044)</name>
    <dbReference type="NCBI Taxonomy" id="716544"/>
    <lineage>
        <taxon>Bacteria</taxon>
        <taxon>Pseudomonadati</taxon>
        <taxon>Chlamydiota</taxon>
        <taxon>Chlamydiia</taxon>
        <taxon>Parachlamydiales</taxon>
        <taxon>Waddliaceae</taxon>
        <taxon>Waddlia</taxon>
    </lineage>
</organism>